<keyword evidence="1" id="KW-0808">Transferase</keyword>
<sequence>MDSVVEQINLIDFSQIFNIEDANCAADLLINKMMEIIKINTRIFRVLNSQRTIKPWITPGLLRCIRTRDRMHMHLKQNSGNLTLKTTYVRYRNFCNKLLRKVKINYEKSELEKHKHNIKKTWQTIRQITYTEKSKSNCDLLLNLKANPQLSVDHVNIFFVNVGKSLAANIKSRSDSTSQCDSLILDKLPSQVNSMGMLTTDEREVYGLTIDDKVTWRKHIETLTKRVRKFIYIFKYLREVADRKLLINIYNALCRSILAYCNVTWGGTCSTYMLQLERAQRAVLKVATFKPYRFPTADLFNECEVLTVRQMYILNIILTQHKSVDVHYNLSVGRRRKDRIAMVPKCNTTSAHRQQFFLGPFMYNKASKYIQNLVKLNKTECKNSLIKWLMTLNYKETEELLKIIK</sequence>
<evidence type="ECO:0000313" key="1">
    <source>
        <dbReference type="EMBL" id="KOB78919.1"/>
    </source>
</evidence>
<dbReference type="AlphaFoldDB" id="A0A0L7LU61"/>
<dbReference type="EMBL" id="JTDY01000093">
    <property type="protein sequence ID" value="KOB78919.1"/>
    <property type="molecule type" value="Genomic_DNA"/>
</dbReference>
<evidence type="ECO:0000313" key="2">
    <source>
        <dbReference type="Proteomes" id="UP000037510"/>
    </source>
</evidence>
<comment type="caution">
    <text evidence="1">The sequence shown here is derived from an EMBL/GenBank/DDBJ whole genome shotgun (WGS) entry which is preliminary data.</text>
</comment>
<protein>
    <submittedName>
        <fullName evidence="1">Putative RNA-directed DNA polymerase</fullName>
    </submittedName>
</protein>
<organism evidence="1 2">
    <name type="scientific">Operophtera brumata</name>
    <name type="common">Winter moth</name>
    <name type="synonym">Phalaena brumata</name>
    <dbReference type="NCBI Taxonomy" id="104452"/>
    <lineage>
        <taxon>Eukaryota</taxon>
        <taxon>Metazoa</taxon>
        <taxon>Ecdysozoa</taxon>
        <taxon>Arthropoda</taxon>
        <taxon>Hexapoda</taxon>
        <taxon>Insecta</taxon>
        <taxon>Pterygota</taxon>
        <taxon>Neoptera</taxon>
        <taxon>Endopterygota</taxon>
        <taxon>Lepidoptera</taxon>
        <taxon>Glossata</taxon>
        <taxon>Ditrysia</taxon>
        <taxon>Geometroidea</taxon>
        <taxon>Geometridae</taxon>
        <taxon>Larentiinae</taxon>
        <taxon>Operophtera</taxon>
    </lineage>
</organism>
<reference evidence="1 2" key="1">
    <citation type="journal article" date="2015" name="Genome Biol. Evol.">
        <title>The genome of winter moth (Operophtera brumata) provides a genomic perspective on sexual dimorphism and phenology.</title>
        <authorList>
            <person name="Derks M.F."/>
            <person name="Smit S."/>
            <person name="Salis L."/>
            <person name="Schijlen E."/>
            <person name="Bossers A."/>
            <person name="Mateman C."/>
            <person name="Pijl A.S."/>
            <person name="de Ridder D."/>
            <person name="Groenen M.A."/>
            <person name="Visser M.E."/>
            <person name="Megens H.J."/>
        </authorList>
    </citation>
    <scope>NUCLEOTIDE SEQUENCE [LARGE SCALE GENOMIC DNA]</scope>
    <source>
        <strain evidence="1">WM2013NL</strain>
        <tissue evidence="1">Head and thorax</tissue>
    </source>
</reference>
<keyword evidence="2" id="KW-1185">Reference proteome</keyword>
<keyword evidence="1" id="KW-0695">RNA-directed DNA polymerase</keyword>
<keyword evidence="1" id="KW-0548">Nucleotidyltransferase</keyword>
<dbReference type="Proteomes" id="UP000037510">
    <property type="component" value="Unassembled WGS sequence"/>
</dbReference>
<name>A0A0L7LU61_OPEBR</name>
<dbReference type="GO" id="GO:0003964">
    <property type="term" value="F:RNA-directed DNA polymerase activity"/>
    <property type="evidence" value="ECO:0007669"/>
    <property type="project" value="UniProtKB-KW"/>
</dbReference>
<proteinExistence type="predicted"/>
<gene>
    <name evidence="1" type="ORF">OBRU01_00572</name>
</gene>
<accession>A0A0L7LU61</accession>